<reference evidence="9" key="1">
    <citation type="submission" date="2021-01" db="EMBL/GenBank/DDBJ databases">
        <title>Lacisediminihabitans sp. nov. strain G11-30, isolated from Antarctic Soil.</title>
        <authorList>
            <person name="Li J."/>
        </authorList>
    </citation>
    <scope>NUCLEOTIDE SEQUENCE</scope>
    <source>
        <strain evidence="9">G11-30</strain>
    </source>
</reference>
<dbReference type="RefSeq" id="WP_200554992.1">
    <property type="nucleotide sequence ID" value="NZ_JAEPES010000001.1"/>
</dbReference>
<accession>A0A934W2C1</accession>
<evidence type="ECO:0000256" key="1">
    <source>
        <dbReference type="ARBA" id="ARBA00004651"/>
    </source>
</evidence>
<feature type="transmembrane region" description="Helical" evidence="7">
    <location>
        <begin position="42"/>
        <end position="61"/>
    </location>
</feature>
<dbReference type="InterPro" id="IPR000620">
    <property type="entry name" value="EamA_dom"/>
</dbReference>
<dbReference type="InterPro" id="IPR050638">
    <property type="entry name" value="AA-Vitamin_Transporters"/>
</dbReference>
<keyword evidence="6 7" id="KW-0472">Membrane</keyword>
<dbReference type="InterPro" id="IPR037185">
    <property type="entry name" value="EmrE-like"/>
</dbReference>
<feature type="transmembrane region" description="Helical" evidence="7">
    <location>
        <begin position="73"/>
        <end position="95"/>
    </location>
</feature>
<keyword evidence="3" id="KW-1003">Cell membrane</keyword>
<evidence type="ECO:0000313" key="9">
    <source>
        <dbReference type="EMBL" id="MBK4346681.1"/>
    </source>
</evidence>
<dbReference type="PANTHER" id="PTHR32322:SF18">
    <property type="entry name" value="S-ADENOSYLMETHIONINE_S-ADENOSYLHOMOCYSTEINE TRANSPORTER"/>
    <property type="match status" value="1"/>
</dbReference>
<evidence type="ECO:0000313" key="10">
    <source>
        <dbReference type="Proteomes" id="UP000636458"/>
    </source>
</evidence>
<keyword evidence="4 7" id="KW-0812">Transmembrane</keyword>
<dbReference type="Gene3D" id="1.10.3730.20">
    <property type="match status" value="1"/>
</dbReference>
<dbReference type="Proteomes" id="UP000636458">
    <property type="component" value="Unassembled WGS sequence"/>
</dbReference>
<evidence type="ECO:0000256" key="5">
    <source>
        <dbReference type="ARBA" id="ARBA00022989"/>
    </source>
</evidence>
<dbReference type="PANTHER" id="PTHR32322">
    <property type="entry name" value="INNER MEMBRANE TRANSPORTER"/>
    <property type="match status" value="1"/>
</dbReference>
<comment type="caution">
    <text evidence="9">The sequence shown here is derived from an EMBL/GenBank/DDBJ whole genome shotgun (WGS) entry which is preliminary data.</text>
</comment>
<evidence type="ECO:0000256" key="4">
    <source>
        <dbReference type="ARBA" id="ARBA00022692"/>
    </source>
</evidence>
<dbReference type="EMBL" id="JAEPES010000001">
    <property type="protein sequence ID" value="MBK4346681.1"/>
    <property type="molecule type" value="Genomic_DNA"/>
</dbReference>
<feature type="transmembrane region" description="Helical" evidence="7">
    <location>
        <begin position="131"/>
        <end position="153"/>
    </location>
</feature>
<feature type="domain" description="EamA" evidence="8">
    <location>
        <begin position="161"/>
        <end position="294"/>
    </location>
</feature>
<gene>
    <name evidence="9" type="ORF">IV501_03450</name>
</gene>
<comment type="subcellular location">
    <subcellularLocation>
        <location evidence="1">Cell membrane</location>
        <topology evidence="1">Multi-pass membrane protein</topology>
    </subcellularLocation>
</comment>
<dbReference type="GO" id="GO:0005886">
    <property type="term" value="C:plasma membrane"/>
    <property type="evidence" value="ECO:0007669"/>
    <property type="project" value="UniProtKB-SubCell"/>
</dbReference>
<feature type="transmembrane region" description="Helical" evidence="7">
    <location>
        <begin position="191"/>
        <end position="213"/>
    </location>
</feature>
<evidence type="ECO:0000256" key="3">
    <source>
        <dbReference type="ARBA" id="ARBA00022475"/>
    </source>
</evidence>
<sequence length="307" mass="31216">MSRAATSAPPARLPVIALVLASVLWGTTGTAASFFPAGVSPLAVGAVTMAFGGLLLVVVSLRRSVAVLRDSAARRWVLIGTIGVVAYPLAFYSAMNLAGVAIGNVVALGSGPVFAAIIEWLVERHRPTRRWAVSTLVAIVGIALLSVLGRQVTDVGDRLLPGVALGLVAGLAYALYAYASSRALAAGHSGRGVMGAMFGAGAIPLLLVMAVVGAPLLQSGRTVGIAAYLVIVPMFLAYLLFGIGLRGVRSSAATTITLVEPLVATVLAVTVVGERLTLPGWLGLLLILGGVTAMATARQPRANPAAP</sequence>
<dbReference type="SUPFAM" id="SSF103481">
    <property type="entry name" value="Multidrug resistance efflux transporter EmrE"/>
    <property type="match status" value="2"/>
</dbReference>
<feature type="transmembrane region" description="Helical" evidence="7">
    <location>
        <begin position="101"/>
        <end position="122"/>
    </location>
</feature>
<evidence type="ECO:0000259" key="8">
    <source>
        <dbReference type="Pfam" id="PF00892"/>
    </source>
</evidence>
<name>A0A934W2C1_9MICO</name>
<feature type="transmembrane region" description="Helical" evidence="7">
    <location>
        <begin position="225"/>
        <end position="245"/>
    </location>
</feature>
<dbReference type="Pfam" id="PF00892">
    <property type="entry name" value="EamA"/>
    <property type="match status" value="2"/>
</dbReference>
<evidence type="ECO:0000256" key="2">
    <source>
        <dbReference type="ARBA" id="ARBA00007362"/>
    </source>
</evidence>
<dbReference type="AlphaFoldDB" id="A0A934W2C1"/>
<feature type="transmembrane region" description="Helical" evidence="7">
    <location>
        <begin position="278"/>
        <end position="297"/>
    </location>
</feature>
<feature type="transmembrane region" description="Helical" evidence="7">
    <location>
        <begin position="159"/>
        <end position="179"/>
    </location>
</feature>
<keyword evidence="10" id="KW-1185">Reference proteome</keyword>
<feature type="transmembrane region" description="Helical" evidence="7">
    <location>
        <begin position="252"/>
        <end position="272"/>
    </location>
</feature>
<feature type="domain" description="EamA" evidence="8">
    <location>
        <begin position="15"/>
        <end position="146"/>
    </location>
</feature>
<proteinExistence type="inferred from homology"/>
<comment type="similarity">
    <text evidence="2">Belongs to the EamA transporter family.</text>
</comment>
<evidence type="ECO:0000256" key="6">
    <source>
        <dbReference type="ARBA" id="ARBA00023136"/>
    </source>
</evidence>
<evidence type="ECO:0000256" key="7">
    <source>
        <dbReference type="SAM" id="Phobius"/>
    </source>
</evidence>
<protein>
    <submittedName>
        <fullName evidence="9">EamA family transporter</fullName>
    </submittedName>
</protein>
<keyword evidence="5 7" id="KW-1133">Transmembrane helix</keyword>
<organism evidence="9 10">
    <name type="scientific">Lacisediminihabitans changchengi</name>
    <dbReference type="NCBI Taxonomy" id="2787634"/>
    <lineage>
        <taxon>Bacteria</taxon>
        <taxon>Bacillati</taxon>
        <taxon>Actinomycetota</taxon>
        <taxon>Actinomycetes</taxon>
        <taxon>Micrococcales</taxon>
        <taxon>Microbacteriaceae</taxon>
        <taxon>Lacisediminihabitans</taxon>
    </lineage>
</organism>